<evidence type="ECO:0000313" key="2">
    <source>
        <dbReference type="Proteomes" id="UP000053328"/>
    </source>
</evidence>
<dbReference type="HOGENOM" id="CLU_1094297_0_0_1"/>
<keyword evidence="2" id="KW-1185">Reference proteome</keyword>
<accession>A0A0D2BS63</accession>
<reference evidence="1 2" key="1">
    <citation type="submission" date="2015-01" db="EMBL/GenBank/DDBJ databases">
        <title>The Genome Sequence of Exophiala spinifera CBS89968.</title>
        <authorList>
            <consortium name="The Broad Institute Genomics Platform"/>
            <person name="Cuomo C."/>
            <person name="de Hoog S."/>
            <person name="Gorbushina A."/>
            <person name="Stielow B."/>
            <person name="Teixiera M."/>
            <person name="Abouelleil A."/>
            <person name="Chapman S.B."/>
            <person name="Priest M."/>
            <person name="Young S.K."/>
            <person name="Wortman J."/>
            <person name="Nusbaum C."/>
            <person name="Birren B."/>
        </authorList>
    </citation>
    <scope>NUCLEOTIDE SEQUENCE [LARGE SCALE GENOMIC DNA]</scope>
    <source>
        <strain evidence="1 2">CBS 89968</strain>
    </source>
</reference>
<dbReference type="OrthoDB" id="4140304at2759"/>
<protein>
    <submittedName>
        <fullName evidence="1">Uncharacterized protein</fullName>
    </submittedName>
</protein>
<dbReference type="Proteomes" id="UP000053328">
    <property type="component" value="Unassembled WGS sequence"/>
</dbReference>
<name>A0A0D2BS63_9EURO</name>
<sequence length="260" mass="30423">MTTSQSPSILRQPAREWTVDNLNFLQVNDPQPFTLLSNIAAGTVEDIAKLEYLSIPTEHMLDFYSYISQYFNHPFRQFFTYLEHVLEIPDDPRIQIRLLRSLVDTLWCLKNRRFLLFPQIFERLKIGCQRIKCDGLFEPREPYASRLIPVVAFLALEGSEDDRIHEIQQLLAQAVLAFKYRPKMDEFTSFVMCSIGAAVYLAGACVTRAYFECLRDDQQPRQRLHVHHSPIYDLTTLDGRKDISLLLLKMLNYVHDRDHP</sequence>
<dbReference type="AlphaFoldDB" id="A0A0D2BS63"/>
<proteinExistence type="predicted"/>
<evidence type="ECO:0000313" key="1">
    <source>
        <dbReference type="EMBL" id="KIW14039.1"/>
    </source>
</evidence>
<dbReference type="VEuPathDB" id="FungiDB:PV08_06820"/>
<organism evidence="1 2">
    <name type="scientific">Exophiala spinifera</name>
    <dbReference type="NCBI Taxonomy" id="91928"/>
    <lineage>
        <taxon>Eukaryota</taxon>
        <taxon>Fungi</taxon>
        <taxon>Dikarya</taxon>
        <taxon>Ascomycota</taxon>
        <taxon>Pezizomycotina</taxon>
        <taxon>Eurotiomycetes</taxon>
        <taxon>Chaetothyriomycetidae</taxon>
        <taxon>Chaetothyriales</taxon>
        <taxon>Herpotrichiellaceae</taxon>
        <taxon>Exophiala</taxon>
    </lineage>
</organism>
<dbReference type="RefSeq" id="XP_016234255.1">
    <property type="nucleotide sequence ID" value="XM_016381153.1"/>
</dbReference>
<dbReference type="EMBL" id="KN847496">
    <property type="protein sequence ID" value="KIW14039.1"/>
    <property type="molecule type" value="Genomic_DNA"/>
</dbReference>
<dbReference type="GeneID" id="27333903"/>
<gene>
    <name evidence="1" type="ORF">PV08_06820</name>
</gene>